<reference evidence="8 9" key="1">
    <citation type="submission" date="2018-10" db="EMBL/GenBank/DDBJ databases">
        <title>Butyricimonas faecalis sp. nov., isolated from human faeces and emended description of the genus Butyricimonas.</title>
        <authorList>
            <person name="Le Roy T."/>
            <person name="Van der Smissen P."/>
            <person name="Paquot A."/>
            <person name="Delzenne N."/>
            <person name="Muccioli G."/>
            <person name="Collet J.-F."/>
            <person name="Cani P.D."/>
        </authorList>
    </citation>
    <scope>NUCLEOTIDE SEQUENCE [LARGE SCALE GENOMIC DNA]</scope>
    <source>
        <strain evidence="8 9">H184</strain>
    </source>
</reference>
<feature type="domain" description="RagB/SusD" evidence="6">
    <location>
        <begin position="376"/>
        <end position="485"/>
    </location>
</feature>
<comment type="subcellular location">
    <subcellularLocation>
        <location evidence="1">Cell outer membrane</location>
    </subcellularLocation>
</comment>
<feature type="domain" description="SusD-like N-terminal" evidence="7">
    <location>
        <begin position="80"/>
        <end position="209"/>
    </location>
</feature>
<evidence type="ECO:0000259" key="7">
    <source>
        <dbReference type="Pfam" id="PF14322"/>
    </source>
</evidence>
<gene>
    <name evidence="8" type="ORF">D8S85_10610</name>
</gene>
<evidence type="ECO:0000313" key="8">
    <source>
        <dbReference type="EMBL" id="AZS29951.1"/>
    </source>
</evidence>
<comment type="similarity">
    <text evidence="2">Belongs to the SusD family.</text>
</comment>
<dbReference type="RefSeq" id="WP_106480670.1">
    <property type="nucleotide sequence ID" value="NZ_CP032819.1"/>
</dbReference>
<dbReference type="OrthoDB" id="1032172at2"/>
<keyword evidence="9" id="KW-1185">Reference proteome</keyword>
<keyword evidence="5" id="KW-0998">Cell outer membrane</keyword>
<evidence type="ECO:0000256" key="5">
    <source>
        <dbReference type="ARBA" id="ARBA00023237"/>
    </source>
</evidence>
<dbReference type="AlphaFoldDB" id="A0A3S9VTY6"/>
<evidence type="ECO:0000256" key="2">
    <source>
        <dbReference type="ARBA" id="ARBA00006275"/>
    </source>
</evidence>
<name>A0A3S9VTY6_9BACT</name>
<dbReference type="Gene3D" id="1.25.40.390">
    <property type="match status" value="1"/>
</dbReference>
<dbReference type="EMBL" id="CP032819">
    <property type="protein sequence ID" value="AZS29951.1"/>
    <property type="molecule type" value="Genomic_DNA"/>
</dbReference>
<proteinExistence type="inferred from homology"/>
<dbReference type="InterPro" id="IPR033985">
    <property type="entry name" value="SusD-like_N"/>
</dbReference>
<evidence type="ECO:0000256" key="4">
    <source>
        <dbReference type="ARBA" id="ARBA00023136"/>
    </source>
</evidence>
<keyword evidence="4" id="KW-0472">Membrane</keyword>
<evidence type="ECO:0000256" key="3">
    <source>
        <dbReference type="ARBA" id="ARBA00022729"/>
    </source>
</evidence>
<organism evidence="8 9">
    <name type="scientific">Butyricimonas faecalis</name>
    <dbReference type="NCBI Taxonomy" id="2093856"/>
    <lineage>
        <taxon>Bacteria</taxon>
        <taxon>Pseudomonadati</taxon>
        <taxon>Bacteroidota</taxon>
        <taxon>Bacteroidia</taxon>
        <taxon>Bacteroidales</taxon>
        <taxon>Odoribacteraceae</taxon>
        <taxon>Butyricimonas</taxon>
    </lineage>
</organism>
<protein>
    <submittedName>
        <fullName evidence="8">RagB/SusD family nutrient uptake outer membrane protein</fullName>
    </submittedName>
</protein>
<accession>A0A3S9VTY6</accession>
<dbReference type="Proteomes" id="UP000270673">
    <property type="component" value="Chromosome"/>
</dbReference>
<evidence type="ECO:0000259" key="6">
    <source>
        <dbReference type="Pfam" id="PF07980"/>
    </source>
</evidence>
<dbReference type="GO" id="GO:0009279">
    <property type="term" value="C:cell outer membrane"/>
    <property type="evidence" value="ECO:0007669"/>
    <property type="project" value="UniProtKB-SubCell"/>
</dbReference>
<dbReference type="SUPFAM" id="SSF48452">
    <property type="entry name" value="TPR-like"/>
    <property type="match status" value="1"/>
</dbReference>
<sequence length="532" mass="61945">MKRNLIILLLCCCFMACDDLLDMNPENSVTFKNAYETENDIEAAVRLCAQKLRESHGSRNEYMGHYADSVASETLFAERNLDPAQFRSGYWTSWYELIGAANVVLHYTDQINVSQERKNFYKGQGHFYRAIAYWRLVQTWGDCVIIGDDAKLETAFPKSSWSEVLDYTINEVRQAVALLPEYDKIQDSQGNVPEYKNVPCKGAANALLAHLCAMKAGWKWFARPEDQNFNEQEYWEEAEKACTSIIGSETAQSAGIYHLVATPEEVSTVVFKGKSTESIFEMRYAPYWDEIGKNMDSEYYTTYLDSWALTYCYWVLLVEINGSGLDCIKDQKQLIRASTVDKWFPKGDLRRETYFWKLDSMNHDTLRYVTGGFAYPYLFRDLNVKTTSGNKGRFDHFNYNAVFWRLADIYLLRAECRSRLNKRDEAIADLNAVRARAQAKMYDASEYADTEYADKLRYAIFKEREKELLFERQRYFDVLRNGEEYVRRELSEGFKEIPLQDIVDGCVFMAIAPGSFGRNTALRQNTWWNRYM</sequence>
<evidence type="ECO:0000313" key="9">
    <source>
        <dbReference type="Proteomes" id="UP000270673"/>
    </source>
</evidence>
<dbReference type="KEGG" id="buy:D8S85_10610"/>
<dbReference type="InterPro" id="IPR011990">
    <property type="entry name" value="TPR-like_helical_dom_sf"/>
</dbReference>
<dbReference type="Pfam" id="PF14322">
    <property type="entry name" value="SusD-like_3"/>
    <property type="match status" value="1"/>
</dbReference>
<evidence type="ECO:0000256" key="1">
    <source>
        <dbReference type="ARBA" id="ARBA00004442"/>
    </source>
</evidence>
<keyword evidence="3" id="KW-0732">Signal</keyword>
<dbReference type="InterPro" id="IPR012944">
    <property type="entry name" value="SusD_RagB_dom"/>
</dbReference>
<dbReference type="Pfam" id="PF07980">
    <property type="entry name" value="SusD_RagB"/>
    <property type="match status" value="1"/>
</dbReference>